<evidence type="ECO:0000256" key="3">
    <source>
        <dbReference type="ARBA" id="ARBA00023163"/>
    </source>
</evidence>
<dbReference type="STRING" id="915059.NH26_17565"/>
<name>A0A1S1Z467_FLAPC</name>
<dbReference type="OrthoDB" id="9798857at2"/>
<dbReference type="PRINTS" id="PR00455">
    <property type="entry name" value="HTHTETR"/>
</dbReference>
<dbReference type="AlphaFoldDB" id="A0A1S1Z467"/>
<protein>
    <recommendedName>
        <fullName evidence="5">HTH tetR-type domain-containing protein</fullName>
    </recommendedName>
</protein>
<organism evidence="6 7">
    <name type="scientific">Flammeovirga pacifica</name>
    <dbReference type="NCBI Taxonomy" id="915059"/>
    <lineage>
        <taxon>Bacteria</taxon>
        <taxon>Pseudomonadati</taxon>
        <taxon>Bacteroidota</taxon>
        <taxon>Cytophagia</taxon>
        <taxon>Cytophagales</taxon>
        <taxon>Flammeovirgaceae</taxon>
        <taxon>Flammeovirga</taxon>
    </lineage>
</organism>
<dbReference type="PANTHER" id="PTHR47506">
    <property type="entry name" value="TRANSCRIPTIONAL REGULATORY PROTEIN"/>
    <property type="match status" value="1"/>
</dbReference>
<dbReference type="PROSITE" id="PS01081">
    <property type="entry name" value="HTH_TETR_1"/>
    <property type="match status" value="1"/>
</dbReference>
<keyword evidence="1" id="KW-0805">Transcription regulation</keyword>
<feature type="domain" description="HTH tetR-type" evidence="5">
    <location>
        <begin position="3"/>
        <end position="63"/>
    </location>
</feature>
<dbReference type="InterPro" id="IPR009057">
    <property type="entry name" value="Homeodomain-like_sf"/>
</dbReference>
<dbReference type="EMBL" id="JRYR02000001">
    <property type="protein sequence ID" value="OHX68022.1"/>
    <property type="molecule type" value="Genomic_DNA"/>
</dbReference>
<dbReference type="InterPro" id="IPR036271">
    <property type="entry name" value="Tet_transcr_reg_TetR-rel_C_sf"/>
</dbReference>
<dbReference type="RefSeq" id="WP_044220087.1">
    <property type="nucleotide sequence ID" value="NZ_JRYR02000001.1"/>
</dbReference>
<evidence type="ECO:0000259" key="5">
    <source>
        <dbReference type="PROSITE" id="PS50977"/>
    </source>
</evidence>
<dbReference type="InterPro" id="IPR023772">
    <property type="entry name" value="DNA-bd_HTH_TetR-type_CS"/>
</dbReference>
<dbReference type="SUPFAM" id="SSF46689">
    <property type="entry name" value="Homeodomain-like"/>
    <property type="match status" value="1"/>
</dbReference>
<gene>
    <name evidence="6" type="ORF">NH26_17565</name>
</gene>
<feature type="DNA-binding region" description="H-T-H motif" evidence="4">
    <location>
        <begin position="26"/>
        <end position="45"/>
    </location>
</feature>
<dbReference type="Gene3D" id="1.10.357.10">
    <property type="entry name" value="Tetracycline Repressor, domain 2"/>
    <property type="match status" value="1"/>
</dbReference>
<keyword evidence="3" id="KW-0804">Transcription</keyword>
<dbReference type="PANTHER" id="PTHR47506:SF6">
    <property type="entry name" value="HTH-TYPE TRANSCRIPTIONAL REPRESSOR NEMR"/>
    <property type="match status" value="1"/>
</dbReference>
<keyword evidence="7" id="KW-1185">Reference proteome</keyword>
<evidence type="ECO:0000313" key="7">
    <source>
        <dbReference type="Proteomes" id="UP000179797"/>
    </source>
</evidence>
<dbReference type="PROSITE" id="PS50977">
    <property type="entry name" value="HTH_TETR_2"/>
    <property type="match status" value="1"/>
</dbReference>
<evidence type="ECO:0000256" key="2">
    <source>
        <dbReference type="ARBA" id="ARBA00023125"/>
    </source>
</evidence>
<proteinExistence type="predicted"/>
<dbReference type="Proteomes" id="UP000179797">
    <property type="component" value="Unassembled WGS sequence"/>
</dbReference>
<dbReference type="GO" id="GO:0003677">
    <property type="term" value="F:DNA binding"/>
    <property type="evidence" value="ECO:0007669"/>
    <property type="project" value="UniProtKB-UniRule"/>
</dbReference>
<comment type="caution">
    <text evidence="6">The sequence shown here is derived from an EMBL/GenBank/DDBJ whole genome shotgun (WGS) entry which is preliminary data.</text>
</comment>
<reference evidence="6 7" key="1">
    <citation type="journal article" date="2012" name="Int. J. Syst. Evol. Microbiol.">
        <title>Flammeovirga pacifica sp. nov., isolated from deep-sea sediment.</title>
        <authorList>
            <person name="Xu H."/>
            <person name="Fu Y."/>
            <person name="Yang N."/>
            <person name="Ding Z."/>
            <person name="Lai Q."/>
            <person name="Zeng R."/>
        </authorList>
    </citation>
    <scope>NUCLEOTIDE SEQUENCE [LARGE SCALE GENOMIC DNA]</scope>
    <source>
        <strain evidence="7">DSM 24597 / LMG 26175 / WPAGA1</strain>
    </source>
</reference>
<accession>A0A1S1Z467</accession>
<evidence type="ECO:0000256" key="4">
    <source>
        <dbReference type="PROSITE-ProRule" id="PRU00335"/>
    </source>
</evidence>
<sequence>MEKDTKSHIIDIGVKLFQDKGMNKVSLNEVVKASNLSKGAFYHHFKNKDELIIACVKAFWSDMAKQFLDIPFQEMSLKEVMDMLLEQYKYLLQSFEEENNNTFEFYMNILFYIKNDEELLIMSKTYFQQYTDIFSHCIQKDQNKGLIKKEIDAVKLSRHLITTSEGFALMAFSKIYDQPMEVIEDIYQQVYNSIKI</sequence>
<dbReference type="SUPFAM" id="SSF48498">
    <property type="entry name" value="Tetracyclin repressor-like, C-terminal domain"/>
    <property type="match status" value="1"/>
</dbReference>
<dbReference type="Pfam" id="PF00440">
    <property type="entry name" value="TetR_N"/>
    <property type="match status" value="1"/>
</dbReference>
<evidence type="ECO:0000313" key="6">
    <source>
        <dbReference type="EMBL" id="OHX68022.1"/>
    </source>
</evidence>
<evidence type="ECO:0000256" key="1">
    <source>
        <dbReference type="ARBA" id="ARBA00023015"/>
    </source>
</evidence>
<keyword evidence="2 4" id="KW-0238">DNA-binding</keyword>
<dbReference type="InterPro" id="IPR001647">
    <property type="entry name" value="HTH_TetR"/>
</dbReference>